<dbReference type="InterPro" id="IPR003018">
    <property type="entry name" value="GAF"/>
</dbReference>
<dbReference type="Gene3D" id="3.30.450.20">
    <property type="entry name" value="PAS domain"/>
    <property type="match status" value="2"/>
</dbReference>
<dbReference type="CDD" id="cd00130">
    <property type="entry name" value="PAS"/>
    <property type="match status" value="2"/>
</dbReference>
<protein>
    <submittedName>
        <fullName evidence="3">SpoIIE family protein phosphatase</fullName>
    </submittedName>
</protein>
<dbReference type="PANTHER" id="PTHR43156:SF2">
    <property type="entry name" value="STAGE II SPORULATION PROTEIN E"/>
    <property type="match status" value="1"/>
</dbReference>
<keyword evidence="4" id="KW-1185">Reference proteome</keyword>
<dbReference type="Gene3D" id="3.30.450.40">
    <property type="match status" value="1"/>
</dbReference>
<dbReference type="Pfam" id="PF07228">
    <property type="entry name" value="SpoIIE"/>
    <property type="match status" value="1"/>
</dbReference>
<accession>A0ABV8I0W3</accession>
<name>A0ABV8I0W3_9ACTN</name>
<dbReference type="PANTHER" id="PTHR43156">
    <property type="entry name" value="STAGE II SPORULATION PROTEIN E-RELATED"/>
    <property type="match status" value="1"/>
</dbReference>
<dbReference type="Gene3D" id="3.60.40.10">
    <property type="entry name" value="PPM-type phosphatase domain"/>
    <property type="match status" value="1"/>
</dbReference>
<dbReference type="SUPFAM" id="SSF55785">
    <property type="entry name" value="PYP-like sensor domain (PAS domain)"/>
    <property type="match status" value="2"/>
</dbReference>
<organism evidence="3 4">
    <name type="scientific">Streptomyces polygonati</name>
    <dbReference type="NCBI Taxonomy" id="1617087"/>
    <lineage>
        <taxon>Bacteria</taxon>
        <taxon>Bacillati</taxon>
        <taxon>Actinomycetota</taxon>
        <taxon>Actinomycetes</taxon>
        <taxon>Kitasatosporales</taxon>
        <taxon>Streptomycetaceae</taxon>
        <taxon>Streptomyces</taxon>
    </lineage>
</organism>
<dbReference type="InterPro" id="IPR013656">
    <property type="entry name" value="PAS_4"/>
</dbReference>
<dbReference type="NCBIfam" id="TIGR00229">
    <property type="entry name" value="sensory_box"/>
    <property type="match status" value="1"/>
</dbReference>
<dbReference type="Proteomes" id="UP001595765">
    <property type="component" value="Unassembled WGS sequence"/>
</dbReference>
<evidence type="ECO:0000259" key="2">
    <source>
        <dbReference type="PROSITE" id="PS50112"/>
    </source>
</evidence>
<reference evidence="4" key="1">
    <citation type="journal article" date="2019" name="Int. J. Syst. Evol. Microbiol.">
        <title>The Global Catalogue of Microorganisms (GCM) 10K type strain sequencing project: providing services to taxonomists for standard genome sequencing and annotation.</title>
        <authorList>
            <consortium name="The Broad Institute Genomics Platform"/>
            <consortium name="The Broad Institute Genome Sequencing Center for Infectious Disease"/>
            <person name="Wu L."/>
            <person name="Ma J."/>
        </authorList>
    </citation>
    <scope>NUCLEOTIDE SEQUENCE [LARGE SCALE GENOMIC DNA]</scope>
    <source>
        <strain evidence="4">CGMCC 4.7237</strain>
    </source>
</reference>
<dbReference type="InterPro" id="IPR013767">
    <property type="entry name" value="PAS_fold"/>
</dbReference>
<evidence type="ECO:0000256" key="1">
    <source>
        <dbReference type="ARBA" id="ARBA00022801"/>
    </source>
</evidence>
<dbReference type="InterPro" id="IPR001932">
    <property type="entry name" value="PPM-type_phosphatase-like_dom"/>
</dbReference>
<dbReference type="Pfam" id="PF00989">
    <property type="entry name" value="PAS"/>
    <property type="match status" value="1"/>
</dbReference>
<dbReference type="InterPro" id="IPR000014">
    <property type="entry name" value="PAS"/>
</dbReference>
<feature type="domain" description="PAS" evidence="2">
    <location>
        <begin position="25"/>
        <end position="54"/>
    </location>
</feature>
<dbReference type="InterPro" id="IPR052016">
    <property type="entry name" value="Bact_Sigma-Reg"/>
</dbReference>
<dbReference type="InterPro" id="IPR035965">
    <property type="entry name" value="PAS-like_dom_sf"/>
</dbReference>
<proteinExistence type="predicted"/>
<dbReference type="Pfam" id="PF08448">
    <property type="entry name" value="PAS_4"/>
    <property type="match status" value="1"/>
</dbReference>
<dbReference type="InterPro" id="IPR029016">
    <property type="entry name" value="GAF-like_dom_sf"/>
</dbReference>
<dbReference type="SUPFAM" id="SSF55781">
    <property type="entry name" value="GAF domain-like"/>
    <property type="match status" value="1"/>
</dbReference>
<sequence length="715" mass="75818">MADSTRGTAWSAEDTLGLVGAATAVVDARGVVLGWTGAAERATGYSAEEVVGQSAGRLLASSGTAAELVAWAGREQTREPWSGVVEVRVKDGSVVRMMLEASPLTGDGRTDWFVTGSDPSGKASSWSPAGSSVSAALLARSPIGLSIWDTNLRCIWLNSAAERQDGVLRRQRLGRLMTDVQPGNPGKAISSAMRQVLDTGEPIIEREYTWHIPGEDEERVLSASYFRLDGADGEPIGVVNMATDIDKSRARQHLLILGQAGNRIGTTLDVIKTAQELADAAVPLMADYVSVDLGETVPLGEEPLQRVPSSASGVPVFRRAGLASIHEGIPESPWRVGEAVFVAPTSPFARVLFSGETYFEPVLDMSPGSWLEEDRARAATVEDIGLHSLIVVPLQARGTVLGEAVFLRSENKTPFSADDLLLLEELVGRAALSLDNARRFTRERAASIALQRNLLPHNLSGGGAVELASRYLPADTHEGVGGDWFDAIPLPDARVGLVVGDVVGHGINAAALMGQLRTVMRTLADQDLPPEELLARLDRLVILMTEQDGNAEGFAGPVMSCTCAYAVYDPVTRRCTMASAGHPPPAVLYPDGMVHFPEVPAGPPIGLGMMSYEPFALELPENSVIALYTDGLIETRTADLDVGMGRLGAALAWAGTSLEGLCSQVVGAMTPHAWQEAASSPDDPRTGGASEDDIALLLARTRVLTSAEAAARKRF</sequence>
<dbReference type="PROSITE" id="PS50112">
    <property type="entry name" value="PAS"/>
    <property type="match status" value="1"/>
</dbReference>
<dbReference type="SUPFAM" id="SSF81606">
    <property type="entry name" value="PP2C-like"/>
    <property type="match status" value="1"/>
</dbReference>
<dbReference type="EMBL" id="JBHSBB010000053">
    <property type="protein sequence ID" value="MFC4036745.1"/>
    <property type="molecule type" value="Genomic_DNA"/>
</dbReference>
<dbReference type="RefSeq" id="WP_386438977.1">
    <property type="nucleotide sequence ID" value="NZ_JBHSBB010000053.1"/>
</dbReference>
<dbReference type="InterPro" id="IPR036457">
    <property type="entry name" value="PPM-type-like_dom_sf"/>
</dbReference>
<keyword evidence="1" id="KW-0378">Hydrolase</keyword>
<gene>
    <name evidence="3" type="ORF">ACFO3J_35700</name>
</gene>
<evidence type="ECO:0000313" key="3">
    <source>
        <dbReference type="EMBL" id="MFC4036745.1"/>
    </source>
</evidence>
<dbReference type="Pfam" id="PF01590">
    <property type="entry name" value="GAF"/>
    <property type="match status" value="1"/>
</dbReference>
<comment type="caution">
    <text evidence="3">The sequence shown here is derived from an EMBL/GenBank/DDBJ whole genome shotgun (WGS) entry which is preliminary data.</text>
</comment>
<dbReference type="SMART" id="SM00331">
    <property type="entry name" value="PP2C_SIG"/>
    <property type="match status" value="1"/>
</dbReference>
<evidence type="ECO:0000313" key="4">
    <source>
        <dbReference type="Proteomes" id="UP001595765"/>
    </source>
</evidence>